<dbReference type="KEGG" id="cyj:Cyan7822_0848"/>
<keyword evidence="2" id="KW-1185">Reference proteome</keyword>
<dbReference type="EMBL" id="CP002198">
    <property type="protein sequence ID" value="ADN12868.1"/>
    <property type="molecule type" value="Genomic_DNA"/>
</dbReference>
<sequence length="73" mass="9104">MDTPLYDKANRNTRKAMARYKKKWGHINWYRPRPQMLQRWMEELGWTEEQVLEQLSKERRYLIKELYGIDAPF</sequence>
<gene>
    <name evidence="1" type="ordered locus">Cyan7822_0848</name>
</gene>
<dbReference type="OrthoDB" id="9978412at2"/>
<evidence type="ECO:0000313" key="1">
    <source>
        <dbReference type="EMBL" id="ADN12868.1"/>
    </source>
</evidence>
<accession>E0UCB1</accession>
<protein>
    <submittedName>
        <fullName evidence="1">Uncharacterized protein</fullName>
    </submittedName>
</protein>
<dbReference type="RefSeq" id="WP_013320978.1">
    <property type="nucleotide sequence ID" value="NC_014501.1"/>
</dbReference>
<organism evidence="1 2">
    <name type="scientific">Gloeothece verrucosa (strain PCC 7822)</name>
    <name type="common">Cyanothece sp. (strain PCC 7822)</name>
    <dbReference type="NCBI Taxonomy" id="497965"/>
    <lineage>
        <taxon>Bacteria</taxon>
        <taxon>Bacillati</taxon>
        <taxon>Cyanobacteriota</taxon>
        <taxon>Cyanophyceae</taxon>
        <taxon>Oscillatoriophycideae</taxon>
        <taxon>Chroococcales</taxon>
        <taxon>Aphanothecaceae</taxon>
        <taxon>Gloeothece</taxon>
        <taxon>Gloeothece verrucosa</taxon>
    </lineage>
</organism>
<name>E0UCB1_GLOV7</name>
<dbReference type="HOGENOM" id="CLU_2698457_0_0_3"/>
<dbReference type="AlphaFoldDB" id="E0UCB1"/>
<dbReference type="eggNOG" id="ENOG5030DUP">
    <property type="taxonomic scope" value="Bacteria"/>
</dbReference>
<proteinExistence type="predicted"/>
<evidence type="ECO:0000313" key="2">
    <source>
        <dbReference type="Proteomes" id="UP000008206"/>
    </source>
</evidence>
<dbReference type="Proteomes" id="UP000008206">
    <property type="component" value="Chromosome"/>
</dbReference>
<reference evidence="2" key="1">
    <citation type="journal article" date="2011" name="MBio">
        <title>Novel metabolic attributes of the genus Cyanothece, comprising a group of unicellular nitrogen-fixing Cyanobacteria.</title>
        <authorList>
            <person name="Bandyopadhyay A."/>
            <person name="Elvitigala T."/>
            <person name="Welsh E."/>
            <person name="Stockel J."/>
            <person name="Liberton M."/>
            <person name="Min H."/>
            <person name="Sherman L.A."/>
            <person name="Pakrasi H.B."/>
        </authorList>
    </citation>
    <scope>NUCLEOTIDE SEQUENCE [LARGE SCALE GENOMIC DNA]</scope>
    <source>
        <strain evidence="2">PCC 7822</strain>
    </source>
</reference>